<evidence type="ECO:0000256" key="2">
    <source>
        <dbReference type="SAM" id="SignalP"/>
    </source>
</evidence>
<dbReference type="InterPro" id="IPR012347">
    <property type="entry name" value="Ferritin-like"/>
</dbReference>
<evidence type="ECO:0000256" key="1">
    <source>
        <dbReference type="SAM" id="MobiDB-lite"/>
    </source>
</evidence>
<dbReference type="Gene3D" id="1.20.1260.10">
    <property type="match status" value="1"/>
</dbReference>
<evidence type="ECO:0000259" key="3">
    <source>
        <dbReference type="Pfam" id="PF14530"/>
    </source>
</evidence>
<accession>H5XAE0</accession>
<reference evidence="4 5" key="1">
    <citation type="journal article" date="2012" name="Stand. Genomic Sci.">
        <title>Genome sequence of the ocean sediment bacterium Saccharomonospora marina type strain (XMU15(T)).</title>
        <authorList>
            <person name="Klenk H.P."/>
            <person name="Lu M."/>
            <person name="Lucas S."/>
            <person name="Lapidus A."/>
            <person name="Copeland A."/>
            <person name="Pitluck S."/>
            <person name="Goodwin L.A."/>
            <person name="Han C."/>
            <person name="Tapia R."/>
            <person name="Brambilla E.M."/>
            <person name="Potter G."/>
            <person name="Land M."/>
            <person name="Ivanova N."/>
            <person name="Rohde M."/>
            <person name="Goker M."/>
            <person name="Detter J.C."/>
            <person name="Li W.J."/>
            <person name="Kyrpides N.C."/>
            <person name="Woyke T."/>
        </authorList>
    </citation>
    <scope>NUCLEOTIDE SEQUENCE [LARGE SCALE GENOMIC DNA]</scope>
    <source>
        <strain evidence="4 5">XMU15</strain>
    </source>
</reference>
<feature type="chain" id="PRO_5039288554" description="DUF4439 domain-containing protein" evidence="2">
    <location>
        <begin position="23"/>
        <end position="316"/>
    </location>
</feature>
<dbReference type="AlphaFoldDB" id="H5XAE0"/>
<dbReference type="OrthoDB" id="5192349at2"/>
<organism evidence="4 5">
    <name type="scientific">Saccharomonospora marina XMU15</name>
    <dbReference type="NCBI Taxonomy" id="882083"/>
    <lineage>
        <taxon>Bacteria</taxon>
        <taxon>Bacillati</taxon>
        <taxon>Actinomycetota</taxon>
        <taxon>Actinomycetes</taxon>
        <taxon>Pseudonocardiales</taxon>
        <taxon>Pseudonocardiaceae</taxon>
        <taxon>Saccharomonospora</taxon>
    </lineage>
</organism>
<feature type="region of interest" description="Disordered" evidence="1">
    <location>
        <begin position="226"/>
        <end position="246"/>
    </location>
</feature>
<dbReference type="HOGENOM" id="CLU_860216_0_0_11"/>
<keyword evidence="5" id="KW-1185">Reference proteome</keyword>
<proteinExistence type="predicted"/>
<dbReference type="Proteomes" id="UP000004926">
    <property type="component" value="Chromosome"/>
</dbReference>
<name>H5XAE0_9PSEU</name>
<dbReference type="eggNOG" id="ENOG50334B4">
    <property type="taxonomic scope" value="Bacteria"/>
</dbReference>
<feature type="compositionally biased region" description="Pro residues" evidence="1">
    <location>
        <begin position="231"/>
        <end position="243"/>
    </location>
</feature>
<feature type="signal peptide" evidence="2">
    <location>
        <begin position="1"/>
        <end position="22"/>
    </location>
</feature>
<dbReference type="SUPFAM" id="SSF47240">
    <property type="entry name" value="Ferritin-like"/>
    <property type="match status" value="1"/>
</dbReference>
<keyword evidence="2" id="KW-0732">Signal</keyword>
<dbReference type="InterPro" id="IPR006311">
    <property type="entry name" value="TAT_signal"/>
</dbReference>
<gene>
    <name evidence="4" type="ORF">SacmaDRAFT_2116</name>
</gene>
<evidence type="ECO:0000313" key="5">
    <source>
        <dbReference type="Proteomes" id="UP000004926"/>
    </source>
</evidence>
<dbReference type="PROSITE" id="PS51318">
    <property type="entry name" value="TAT"/>
    <property type="match status" value="1"/>
</dbReference>
<dbReference type="InterPro" id="IPR009078">
    <property type="entry name" value="Ferritin-like_SF"/>
</dbReference>
<protein>
    <recommendedName>
        <fullName evidence="3">DUF4439 domain-containing protein</fullName>
    </recommendedName>
</protein>
<evidence type="ECO:0000313" key="4">
    <source>
        <dbReference type="EMBL" id="EHR50370.1"/>
    </source>
</evidence>
<dbReference type="InterPro" id="IPR029447">
    <property type="entry name" value="DUF4439"/>
</dbReference>
<feature type="domain" description="DUF4439" evidence="3">
    <location>
        <begin position="176"/>
        <end position="311"/>
    </location>
</feature>
<dbReference type="EMBL" id="CM001439">
    <property type="protein sequence ID" value="EHR50370.1"/>
    <property type="molecule type" value="Genomic_DNA"/>
</dbReference>
<dbReference type="CDD" id="cd00657">
    <property type="entry name" value="Ferritin_like"/>
    <property type="match status" value="1"/>
</dbReference>
<dbReference type="Pfam" id="PF14530">
    <property type="entry name" value="DUF4439"/>
    <property type="match status" value="1"/>
</dbReference>
<dbReference type="RefSeq" id="WP_009153755.1">
    <property type="nucleotide sequence ID" value="NZ_CM001439.1"/>
</dbReference>
<dbReference type="STRING" id="882083.SacmaDRAFT_2116"/>
<dbReference type="PROSITE" id="PS51257">
    <property type="entry name" value="PROKAR_LIPOPROTEIN"/>
    <property type="match status" value="1"/>
</dbReference>
<sequence>MRSPGPLTRRDLLRAAALTALAAPVATACSGGYDDSPDPLLPLLLRATSDAEAATALAAAPEHADLARQVAQARTAQARALRAEVDRLNRPVPESPPPAPPHTVDSIEALGGRLAEARQQAAELVPKLPRHRAGLVGSVSAGCAALQQLAPALGAEQPGEVSRVATGALAEESVAALQEALAAEHAAVWVYGLVSAFLPEDFGKGIEAGTDAHRDRRDACERVLTAAGATPRPPEPAYLPPQPVTGTESAQAVVITAETDAARAWHGVLEHSDDARLRVLATQALVGSATRCTSWRMEAGMSPAAIALPGRGEQRP</sequence>